<dbReference type="RefSeq" id="WP_254289436.1">
    <property type="nucleotide sequence ID" value="NZ_JAMLDY010000012.1"/>
</dbReference>
<gene>
    <name evidence="2" type="ORF">M9979_11200</name>
</gene>
<name>A0A9X2HQ72_9SPHN</name>
<accession>A0A9X2HQ72</accession>
<evidence type="ECO:0000313" key="2">
    <source>
        <dbReference type="EMBL" id="MCP3735436.1"/>
    </source>
</evidence>
<evidence type="ECO:0000313" key="3">
    <source>
        <dbReference type="Proteomes" id="UP001139486"/>
    </source>
</evidence>
<feature type="compositionally biased region" description="Polar residues" evidence="1">
    <location>
        <begin position="1"/>
        <end position="11"/>
    </location>
</feature>
<proteinExistence type="predicted"/>
<organism evidence="2 3">
    <name type="scientific">Sphingomonas liriopis</name>
    <dbReference type="NCBI Taxonomy" id="2949094"/>
    <lineage>
        <taxon>Bacteria</taxon>
        <taxon>Pseudomonadati</taxon>
        <taxon>Pseudomonadota</taxon>
        <taxon>Alphaproteobacteria</taxon>
        <taxon>Sphingomonadales</taxon>
        <taxon>Sphingomonadaceae</taxon>
        <taxon>Sphingomonas</taxon>
    </lineage>
</organism>
<keyword evidence="3" id="KW-1185">Reference proteome</keyword>
<protein>
    <submittedName>
        <fullName evidence="2">DUF2384 domain-containing protein</fullName>
    </submittedName>
</protein>
<evidence type="ECO:0000256" key="1">
    <source>
        <dbReference type="SAM" id="MobiDB-lite"/>
    </source>
</evidence>
<comment type="caution">
    <text evidence="2">The sequence shown here is derived from an EMBL/GenBank/DDBJ whole genome shotgun (WGS) entry which is preliminary data.</text>
</comment>
<sequence length="100" mass="10723">MSGTTQPTATSGDDGAPAPVKRSRVFRPARVAMPRLEAARQARVTALAWDVLRNRERVMAFLNATEPQLDARPLDLAIASDAGLARVERLLADMSAAPKA</sequence>
<reference evidence="2" key="1">
    <citation type="submission" date="2022-05" db="EMBL/GenBank/DDBJ databases">
        <title>Sphingomonas sp. strain RP10 Genome sequencing and assembly.</title>
        <authorList>
            <person name="Kim I."/>
        </authorList>
    </citation>
    <scope>NUCLEOTIDE SEQUENCE</scope>
    <source>
        <strain evidence="2">RP10</strain>
    </source>
</reference>
<dbReference type="EMBL" id="JAMLDY010000012">
    <property type="protein sequence ID" value="MCP3735436.1"/>
    <property type="molecule type" value="Genomic_DNA"/>
</dbReference>
<dbReference type="Proteomes" id="UP001139486">
    <property type="component" value="Unassembled WGS sequence"/>
</dbReference>
<feature type="region of interest" description="Disordered" evidence="1">
    <location>
        <begin position="1"/>
        <end position="24"/>
    </location>
</feature>
<dbReference type="AlphaFoldDB" id="A0A9X2HQ72"/>